<gene>
    <name evidence="1" type="ORF">KO353_03455</name>
</gene>
<keyword evidence="2" id="KW-1185">Reference proteome</keyword>
<dbReference type="KEGG" id="elio:KO353_03455"/>
<proteinExistence type="predicted"/>
<dbReference type="AlphaFoldDB" id="A0A975U584"/>
<dbReference type="PANTHER" id="PTHR21198">
    <property type="entry name" value="GLUTAMATE RACEMASE"/>
    <property type="match status" value="1"/>
</dbReference>
<evidence type="ECO:0000313" key="1">
    <source>
        <dbReference type="EMBL" id="QXM25311.1"/>
    </source>
</evidence>
<dbReference type="Pfam" id="PF01177">
    <property type="entry name" value="Asp_Glu_race"/>
    <property type="match status" value="1"/>
</dbReference>
<dbReference type="NCBIfam" id="TIGR00035">
    <property type="entry name" value="asp_race"/>
    <property type="match status" value="1"/>
</dbReference>
<dbReference type="PANTHER" id="PTHR21198:SF7">
    <property type="entry name" value="ASPARTATE-GLUTAMATE RACEMASE FAMILY"/>
    <property type="match status" value="1"/>
</dbReference>
<dbReference type="GO" id="GO:0047661">
    <property type="term" value="F:amino-acid racemase activity"/>
    <property type="evidence" value="ECO:0007669"/>
    <property type="project" value="InterPro"/>
</dbReference>
<organism evidence="1 2">
    <name type="scientific">Elioraea tepida</name>
    <dbReference type="NCBI Taxonomy" id="2843330"/>
    <lineage>
        <taxon>Bacteria</taxon>
        <taxon>Pseudomonadati</taxon>
        <taxon>Pseudomonadota</taxon>
        <taxon>Alphaproteobacteria</taxon>
        <taxon>Acetobacterales</taxon>
        <taxon>Elioraeaceae</taxon>
        <taxon>Elioraea</taxon>
    </lineage>
</organism>
<dbReference type="RefSeq" id="WP_218286367.1">
    <property type="nucleotide sequence ID" value="NZ_CP076448.1"/>
</dbReference>
<keyword evidence="1" id="KW-0413">Isomerase</keyword>
<dbReference type="Proteomes" id="UP000694001">
    <property type="component" value="Chromosome"/>
</dbReference>
<accession>A0A975U584</accession>
<evidence type="ECO:0000313" key="2">
    <source>
        <dbReference type="Proteomes" id="UP000694001"/>
    </source>
</evidence>
<name>A0A975U584_9PROT</name>
<dbReference type="InterPro" id="IPR015942">
    <property type="entry name" value="Asp/Glu/hydantoin_racemase"/>
</dbReference>
<dbReference type="InterPro" id="IPR004380">
    <property type="entry name" value="Asp_race"/>
</dbReference>
<protein>
    <submittedName>
        <fullName evidence="1">Amino acid racemase</fullName>
        <ecNumber evidence="1">5.1.1.-</ecNumber>
    </submittedName>
</protein>
<reference evidence="1" key="1">
    <citation type="submission" date="2021-06" db="EMBL/GenBank/DDBJ databases">
        <title>Elioraea tepida, sp. nov., a moderately thermophilic aerobic anoxygenic phototrophic bacterium isolated from an alkaline siliceous hot spring mat community in Yellowstone National Park, WY, USA.</title>
        <authorList>
            <person name="Saini M.K."/>
            <person name="Yoshida S."/>
            <person name="Sebastian A."/>
            <person name="Hirose S."/>
            <person name="Hara E."/>
            <person name="Tamaki H."/>
            <person name="Soulier N.T."/>
            <person name="Albert I."/>
            <person name="Hanada S."/>
            <person name="Bryant D.A."/>
            <person name="Tank M."/>
        </authorList>
    </citation>
    <scope>NUCLEOTIDE SEQUENCE</scope>
    <source>
        <strain evidence="1">MS-P2</strain>
    </source>
</reference>
<sequence length="235" mass="24117">MGERIIGVLGGMGPLAGADFLARLTLATPASRDQDHVRAVLWSDPTVPDRTEAALGGGPSPLPAMLAGLRVLERAGAGCLAIPCNTAHLWAEKIAAATALRLLHIVDAAAEALAARGIRGGTVGLMGTEATLRLGLYQERLSRRGHACLFPDDDEMRRLVTPAIARVKANDLAGATGPLLAVARRLAERGAAAVVLGCTEIPLALRGPEAAGSGLVLIDTIDALARAALAWARGG</sequence>
<dbReference type="EMBL" id="CP076448">
    <property type="protein sequence ID" value="QXM25311.1"/>
    <property type="molecule type" value="Genomic_DNA"/>
</dbReference>
<dbReference type="EC" id="5.1.1.-" evidence="1"/>